<dbReference type="GO" id="GO:0005506">
    <property type="term" value="F:iron ion binding"/>
    <property type="evidence" value="ECO:0007669"/>
    <property type="project" value="InterPro"/>
</dbReference>
<dbReference type="FunFam" id="1.10.630.10:FF:000042">
    <property type="entry name" value="Cytochrome P450"/>
    <property type="match status" value="1"/>
</dbReference>
<dbReference type="Gene3D" id="1.10.630.10">
    <property type="entry name" value="Cytochrome P450"/>
    <property type="match status" value="1"/>
</dbReference>
<evidence type="ECO:0000256" key="8">
    <source>
        <dbReference type="ARBA" id="ARBA00022848"/>
    </source>
</evidence>
<dbReference type="AlphaFoldDB" id="A0AAN9U1T6"/>
<dbReference type="PRINTS" id="PR00385">
    <property type="entry name" value="P450"/>
</dbReference>
<dbReference type="GO" id="GO:0016705">
    <property type="term" value="F:oxidoreductase activity, acting on paired donors, with incorporation or reduction of molecular oxygen"/>
    <property type="evidence" value="ECO:0007669"/>
    <property type="project" value="InterPro"/>
</dbReference>
<evidence type="ECO:0000256" key="4">
    <source>
        <dbReference type="ARBA" id="ARBA00010617"/>
    </source>
</evidence>
<comment type="cofactor">
    <cofactor evidence="1 13">
        <name>heme</name>
        <dbReference type="ChEBI" id="CHEBI:30413"/>
    </cofactor>
</comment>
<keyword evidence="11 14" id="KW-0503">Monooxygenase</keyword>
<protein>
    <recommendedName>
        <fullName evidence="17">Cytochrome P450</fullName>
    </recommendedName>
</protein>
<evidence type="ECO:0000256" key="6">
    <source>
        <dbReference type="ARBA" id="ARBA00022723"/>
    </source>
</evidence>
<sequence length="504" mass="58275">MWLFGVLIAFATILALVLLRKLFNYWRKNGVPSTSPWTILGDLWPTFVEGKIIAFVYNDIYKAFPNEKFVGIYDLIYPNLIVRDPELIGSILVKDFAHFQDRVTVQKRTSRLDYHLITLCGEQWKSVRTKIVPTFSPNKLKGMLPMIEYCAQAFDSQLREKALTGESFDAKETSARFTLDVIGCCMLGLRFNSLDDQDSEYRNIGKMLINPGIKGILLQVLRFSYPKLLEYFNISELPTPLLPFFTKLLKQSEEFRKHESTKRNDMMQLFLDIRDQEEQINDTDDSGISFNDNVILSNVFLFYVAGVETTAAAISFCLYELALNPDVQNKLRQEVRTVLKANGGELTYETLKQLKYLDMVISETMRKYPSTPFINRVCTEAYKLPGSSFTLEPGMRVTLLPYSIHHDEKYYPNPKKFDPERFTPENIESRPPFTYLSFGHGPRMCIAPRFAKIEMRLILTRLVSKYEFTPGPKTEIPIQLRSRIFLIMPKNGIHLQVKQVEENS</sequence>
<dbReference type="InterPro" id="IPR017972">
    <property type="entry name" value="Cyt_P450_CS"/>
</dbReference>
<dbReference type="EMBL" id="JBBCAQ010000007">
    <property type="protein sequence ID" value="KAK7602693.1"/>
    <property type="molecule type" value="Genomic_DNA"/>
</dbReference>
<evidence type="ECO:0000313" key="15">
    <source>
        <dbReference type="EMBL" id="KAK7602693.1"/>
    </source>
</evidence>
<evidence type="ECO:0000256" key="2">
    <source>
        <dbReference type="ARBA" id="ARBA00004174"/>
    </source>
</evidence>
<reference evidence="15 16" key="1">
    <citation type="submission" date="2024-03" db="EMBL/GenBank/DDBJ databases">
        <title>Adaptation during the transition from Ophiocordyceps entomopathogen to insect associate is accompanied by gene loss and intensified selection.</title>
        <authorList>
            <person name="Ward C.M."/>
            <person name="Onetto C.A."/>
            <person name="Borneman A.R."/>
        </authorList>
    </citation>
    <scope>NUCLEOTIDE SEQUENCE [LARGE SCALE GENOMIC DNA]</scope>
    <source>
        <strain evidence="15">AWRI1</strain>
        <tissue evidence="15">Single Adult Female</tissue>
    </source>
</reference>
<keyword evidence="10 13" id="KW-0408">Iron</keyword>
<evidence type="ECO:0008006" key="17">
    <source>
        <dbReference type="Google" id="ProtNLM"/>
    </source>
</evidence>
<keyword evidence="9 14" id="KW-0560">Oxidoreductase</keyword>
<evidence type="ECO:0000256" key="12">
    <source>
        <dbReference type="ARBA" id="ARBA00023136"/>
    </source>
</evidence>
<gene>
    <name evidence="15" type="ORF">V9T40_006667</name>
</gene>
<keyword evidence="12" id="KW-0472">Membrane</keyword>
<dbReference type="PANTHER" id="PTHR24292:SF54">
    <property type="entry name" value="CYP9F3-RELATED"/>
    <property type="match status" value="1"/>
</dbReference>
<dbReference type="Proteomes" id="UP001367676">
    <property type="component" value="Unassembled WGS sequence"/>
</dbReference>
<evidence type="ECO:0000256" key="14">
    <source>
        <dbReference type="RuleBase" id="RU000461"/>
    </source>
</evidence>
<dbReference type="InterPro" id="IPR002401">
    <property type="entry name" value="Cyt_P450_E_grp-I"/>
</dbReference>
<keyword evidence="6 13" id="KW-0479">Metal-binding</keyword>
<dbReference type="PROSITE" id="PS00086">
    <property type="entry name" value="CYTOCHROME_P450"/>
    <property type="match status" value="1"/>
</dbReference>
<dbReference type="GO" id="GO:0005789">
    <property type="term" value="C:endoplasmic reticulum membrane"/>
    <property type="evidence" value="ECO:0007669"/>
    <property type="project" value="UniProtKB-SubCell"/>
</dbReference>
<dbReference type="InterPro" id="IPR050476">
    <property type="entry name" value="Insect_CytP450_Detox"/>
</dbReference>
<dbReference type="Pfam" id="PF00067">
    <property type="entry name" value="p450"/>
    <property type="match status" value="1"/>
</dbReference>
<feature type="binding site" description="axial binding residue" evidence="13">
    <location>
        <position position="445"/>
    </location>
    <ligand>
        <name>heme</name>
        <dbReference type="ChEBI" id="CHEBI:30413"/>
    </ligand>
    <ligandPart>
        <name>Fe</name>
        <dbReference type="ChEBI" id="CHEBI:18248"/>
    </ligandPart>
</feature>
<comment type="similarity">
    <text evidence="4 14">Belongs to the cytochrome P450 family.</text>
</comment>
<comment type="subcellular location">
    <subcellularLocation>
        <location evidence="3">Endoplasmic reticulum membrane</location>
        <topology evidence="3">Peripheral membrane protein</topology>
    </subcellularLocation>
    <subcellularLocation>
        <location evidence="2">Microsome membrane</location>
        <topology evidence="2">Peripheral membrane protein</topology>
    </subcellularLocation>
</comment>
<keyword evidence="16" id="KW-1185">Reference proteome</keyword>
<accession>A0AAN9U1T6</accession>
<evidence type="ECO:0000256" key="13">
    <source>
        <dbReference type="PIRSR" id="PIRSR602401-1"/>
    </source>
</evidence>
<proteinExistence type="inferred from homology"/>
<dbReference type="InterPro" id="IPR001128">
    <property type="entry name" value="Cyt_P450"/>
</dbReference>
<name>A0AAN9U1T6_9HEMI</name>
<keyword evidence="7" id="KW-0256">Endoplasmic reticulum</keyword>
<comment type="caution">
    <text evidence="15">The sequence shown here is derived from an EMBL/GenBank/DDBJ whole genome shotgun (WGS) entry which is preliminary data.</text>
</comment>
<evidence type="ECO:0000256" key="7">
    <source>
        <dbReference type="ARBA" id="ARBA00022824"/>
    </source>
</evidence>
<evidence type="ECO:0000313" key="16">
    <source>
        <dbReference type="Proteomes" id="UP001367676"/>
    </source>
</evidence>
<dbReference type="SUPFAM" id="SSF48264">
    <property type="entry name" value="Cytochrome P450"/>
    <property type="match status" value="1"/>
</dbReference>
<dbReference type="PANTHER" id="PTHR24292">
    <property type="entry name" value="CYTOCHROME P450"/>
    <property type="match status" value="1"/>
</dbReference>
<dbReference type="InterPro" id="IPR036396">
    <property type="entry name" value="Cyt_P450_sf"/>
</dbReference>
<dbReference type="GO" id="GO:0004497">
    <property type="term" value="F:monooxygenase activity"/>
    <property type="evidence" value="ECO:0007669"/>
    <property type="project" value="UniProtKB-KW"/>
</dbReference>
<keyword evidence="8" id="KW-0492">Microsome</keyword>
<evidence type="ECO:0000256" key="5">
    <source>
        <dbReference type="ARBA" id="ARBA00022617"/>
    </source>
</evidence>
<keyword evidence="5 13" id="KW-0349">Heme</keyword>
<evidence type="ECO:0000256" key="10">
    <source>
        <dbReference type="ARBA" id="ARBA00023004"/>
    </source>
</evidence>
<evidence type="ECO:0000256" key="9">
    <source>
        <dbReference type="ARBA" id="ARBA00023002"/>
    </source>
</evidence>
<evidence type="ECO:0000256" key="1">
    <source>
        <dbReference type="ARBA" id="ARBA00001971"/>
    </source>
</evidence>
<dbReference type="PRINTS" id="PR00463">
    <property type="entry name" value="EP450I"/>
</dbReference>
<organism evidence="15 16">
    <name type="scientific">Parthenolecanium corni</name>
    <dbReference type="NCBI Taxonomy" id="536013"/>
    <lineage>
        <taxon>Eukaryota</taxon>
        <taxon>Metazoa</taxon>
        <taxon>Ecdysozoa</taxon>
        <taxon>Arthropoda</taxon>
        <taxon>Hexapoda</taxon>
        <taxon>Insecta</taxon>
        <taxon>Pterygota</taxon>
        <taxon>Neoptera</taxon>
        <taxon>Paraneoptera</taxon>
        <taxon>Hemiptera</taxon>
        <taxon>Sternorrhyncha</taxon>
        <taxon>Coccoidea</taxon>
        <taxon>Coccidae</taxon>
        <taxon>Parthenolecanium</taxon>
    </lineage>
</organism>
<dbReference type="CDD" id="cd11056">
    <property type="entry name" value="CYP6-like"/>
    <property type="match status" value="1"/>
</dbReference>
<dbReference type="GO" id="GO:0020037">
    <property type="term" value="F:heme binding"/>
    <property type="evidence" value="ECO:0007669"/>
    <property type="project" value="InterPro"/>
</dbReference>
<evidence type="ECO:0000256" key="11">
    <source>
        <dbReference type="ARBA" id="ARBA00023033"/>
    </source>
</evidence>
<evidence type="ECO:0000256" key="3">
    <source>
        <dbReference type="ARBA" id="ARBA00004406"/>
    </source>
</evidence>